<evidence type="ECO:0000256" key="4">
    <source>
        <dbReference type="ARBA" id="ARBA00022832"/>
    </source>
</evidence>
<evidence type="ECO:0000259" key="14">
    <source>
        <dbReference type="Pfam" id="PF00725"/>
    </source>
</evidence>
<comment type="pathway">
    <text evidence="2">Lipid metabolism; fatty acid beta-oxidation.</text>
</comment>
<comment type="subcellular location">
    <subcellularLocation>
        <location evidence="1">Peroxisome</location>
    </subcellularLocation>
</comment>
<comment type="catalytic activity">
    <reaction evidence="13">
        <text>a (3S)-3-hydroxyacyl-CoA + NAD(+) = a 3-oxoacyl-CoA + NADH + H(+)</text>
        <dbReference type="Rhea" id="RHEA:22432"/>
        <dbReference type="ChEBI" id="CHEBI:15378"/>
        <dbReference type="ChEBI" id="CHEBI:57318"/>
        <dbReference type="ChEBI" id="CHEBI:57540"/>
        <dbReference type="ChEBI" id="CHEBI:57945"/>
        <dbReference type="ChEBI" id="CHEBI:90726"/>
        <dbReference type="EC" id="1.1.1.35"/>
    </reaction>
</comment>
<comment type="caution">
    <text evidence="16">The sequence shown here is derived from an EMBL/GenBank/DDBJ whole genome shotgun (WGS) entry which is preliminary data.</text>
</comment>
<proteinExistence type="predicted"/>
<feature type="domain" description="3-hydroxyacyl-CoA dehydrogenase NAD binding" evidence="15">
    <location>
        <begin position="287"/>
        <end position="461"/>
    </location>
</feature>
<dbReference type="InterPro" id="IPR006108">
    <property type="entry name" value="3HC_DH_C"/>
</dbReference>
<dbReference type="InterPro" id="IPR036291">
    <property type="entry name" value="NAD(P)-bd_dom_sf"/>
</dbReference>
<evidence type="ECO:0000256" key="7">
    <source>
        <dbReference type="ARBA" id="ARBA00023027"/>
    </source>
</evidence>
<dbReference type="RefSeq" id="WP_243614273.1">
    <property type="nucleotide sequence ID" value="NZ_JBBGAZ010000013.1"/>
</dbReference>
<feature type="domain" description="3-hydroxyacyl-CoA dehydrogenase C-terminal" evidence="14">
    <location>
        <begin position="467"/>
        <end position="561"/>
    </location>
</feature>
<evidence type="ECO:0000313" key="17">
    <source>
        <dbReference type="Proteomes" id="UP001368270"/>
    </source>
</evidence>
<keyword evidence="10" id="KW-0413">Isomerase</keyword>
<evidence type="ECO:0000256" key="1">
    <source>
        <dbReference type="ARBA" id="ARBA00004275"/>
    </source>
</evidence>
<dbReference type="InterPro" id="IPR006176">
    <property type="entry name" value="3-OHacyl-CoA_DH_NAD-bd"/>
</dbReference>
<dbReference type="SUPFAM" id="SSF51735">
    <property type="entry name" value="NAD(P)-binding Rossmann-fold domains"/>
    <property type="match status" value="1"/>
</dbReference>
<keyword evidence="12" id="KW-0511">Multifunctional enzyme</keyword>
<evidence type="ECO:0000256" key="10">
    <source>
        <dbReference type="ARBA" id="ARBA00023235"/>
    </source>
</evidence>
<keyword evidence="4" id="KW-0276">Fatty acid metabolism</keyword>
<keyword evidence="5" id="KW-0442">Lipid degradation</keyword>
<evidence type="ECO:0000256" key="13">
    <source>
        <dbReference type="ARBA" id="ARBA00049556"/>
    </source>
</evidence>
<evidence type="ECO:0000256" key="6">
    <source>
        <dbReference type="ARBA" id="ARBA00023002"/>
    </source>
</evidence>
<keyword evidence="7" id="KW-0520">NAD</keyword>
<keyword evidence="17" id="KW-1185">Reference proteome</keyword>
<keyword evidence="8" id="KW-0443">Lipid metabolism</keyword>
<evidence type="ECO:0000256" key="2">
    <source>
        <dbReference type="ARBA" id="ARBA00005005"/>
    </source>
</evidence>
<dbReference type="EMBL" id="JBBGAZ010000013">
    <property type="protein sequence ID" value="MEJ5219875.1"/>
    <property type="molecule type" value="Genomic_DNA"/>
</dbReference>
<evidence type="ECO:0000256" key="12">
    <source>
        <dbReference type="ARBA" id="ARBA00023268"/>
    </source>
</evidence>
<accession>A0ABU8QKC2</accession>
<dbReference type="InterPro" id="IPR001753">
    <property type="entry name" value="Enoyl-CoA_hydra/iso"/>
</dbReference>
<keyword evidence="9" id="KW-0576">Peroxisome</keyword>
<dbReference type="Pfam" id="PF00725">
    <property type="entry name" value="3HCDH"/>
    <property type="match status" value="2"/>
</dbReference>
<feature type="domain" description="3-hydroxyacyl-CoA dehydrogenase C-terminal" evidence="14">
    <location>
        <begin position="596"/>
        <end position="657"/>
    </location>
</feature>
<dbReference type="PANTHER" id="PTHR23309">
    <property type="entry name" value="3-HYDROXYACYL-COA DEHYROGENASE"/>
    <property type="match status" value="1"/>
</dbReference>
<evidence type="ECO:0000256" key="9">
    <source>
        <dbReference type="ARBA" id="ARBA00023140"/>
    </source>
</evidence>
<keyword evidence="11" id="KW-0456">Lyase</keyword>
<evidence type="ECO:0000313" key="16">
    <source>
        <dbReference type="EMBL" id="MEJ5219875.1"/>
    </source>
</evidence>
<dbReference type="Gene3D" id="3.90.226.10">
    <property type="entry name" value="2-enoyl-CoA Hydratase, Chain A, domain 1"/>
    <property type="match status" value="1"/>
</dbReference>
<dbReference type="PANTHER" id="PTHR23309:SF49">
    <property type="entry name" value="PEROXISOMAL BIFUNCTIONAL ENZYME"/>
    <property type="match status" value="1"/>
</dbReference>
<evidence type="ECO:0000259" key="15">
    <source>
        <dbReference type="Pfam" id="PF02737"/>
    </source>
</evidence>
<evidence type="ECO:0000256" key="11">
    <source>
        <dbReference type="ARBA" id="ARBA00023239"/>
    </source>
</evidence>
<reference evidence="16 17" key="1">
    <citation type="submission" date="2024-03" db="EMBL/GenBank/DDBJ databases">
        <title>Cognatishimia coralii sp. nov., a marine bacterium isolated from coral surrounding seawater.</title>
        <authorList>
            <person name="Liu X."/>
            <person name="Liu S."/>
            <person name="Sun H."/>
            <person name="Zhang Y."/>
        </authorList>
    </citation>
    <scope>NUCLEOTIDE SEQUENCE [LARGE SCALE GENOMIC DNA]</scope>
    <source>
        <strain evidence="16 17">D5M38</strain>
    </source>
</reference>
<keyword evidence="6" id="KW-0560">Oxidoreductase</keyword>
<name>A0ABU8QKC2_9RHOB</name>
<dbReference type="InterPro" id="IPR029045">
    <property type="entry name" value="ClpP/crotonase-like_dom_sf"/>
</dbReference>
<dbReference type="SUPFAM" id="SSF52096">
    <property type="entry name" value="ClpP/crotonase"/>
    <property type="match status" value="1"/>
</dbReference>
<comment type="subunit">
    <text evidence="3">Monomer.</text>
</comment>
<sequence length="680" mass="72560">MPVEFSIVNGSAILTINNPPLNLINAEVRAGIERGISRAHDSGASRLIITGAGTTFVAGADANEFGKPPHDPQLNDVLLKLAQLSIPTIAAINGVALGGGLEIALACRFRIAAPAARLGLPEVILGMVPGAGGTQRLPRLIGIESALDMIVSGQAVSATRAINLGMIQQLAEDPLEAALALDAADLAKARAPDHLPAPLPDDAALAAAHTRAKRRMAGQDAPQIAADLIKASASMQFAEALQNERSAFLTLRKSDQARSLRHVFFSERAAANKARIFPCSSKKIETAVVVGGGNMGAAIAYTLASAGISVTVVERDTASAEWASNNLHELVNQGVKRGVLQDEAAQAIVSRLATAVGYANLPQATLAIEAAFENFDVKCAILNELEAVLPHDAVLATNTSYLDVNRLAEGLKNPDRFVGLHFFSPAHIMKLLEIVRGNQTSDNTLGIAFDLASRLNKVPVLSGVCDGFIGNRILSSYRQAAIRLLVEGASVEQIDTAMRDFGMAMGPFSAQDMSGLDIAYANIQRRSANKGLDEDHVPLVEQMVEEHNRLGRKSGAGWYDYDAEGRSSASSTVAAEISQISEDLTIPLQTFRSEEIVDRLVLTMLTEACDILEEGIAEQPRDIDLVMIHGYGFPRWRGGLMHYAQNVGEARVRALYDACAEKTTFSWKTPRNLDLVFASA</sequence>
<dbReference type="SUPFAM" id="SSF48179">
    <property type="entry name" value="6-phosphogluconate dehydrogenase C-terminal domain-like"/>
    <property type="match status" value="2"/>
</dbReference>
<gene>
    <name evidence="16" type="ORF">WG622_16585</name>
</gene>
<evidence type="ECO:0000256" key="5">
    <source>
        <dbReference type="ARBA" id="ARBA00022963"/>
    </source>
</evidence>
<dbReference type="Gene3D" id="3.40.50.720">
    <property type="entry name" value="NAD(P)-binding Rossmann-like Domain"/>
    <property type="match status" value="1"/>
</dbReference>
<organism evidence="16 17">
    <name type="scientific">Cognatishimia coralii</name>
    <dbReference type="NCBI Taxonomy" id="3083254"/>
    <lineage>
        <taxon>Bacteria</taxon>
        <taxon>Pseudomonadati</taxon>
        <taxon>Pseudomonadota</taxon>
        <taxon>Alphaproteobacteria</taxon>
        <taxon>Rhodobacterales</taxon>
        <taxon>Paracoccaceae</taxon>
        <taxon>Cognatishimia</taxon>
    </lineage>
</organism>
<evidence type="ECO:0000256" key="3">
    <source>
        <dbReference type="ARBA" id="ARBA00011245"/>
    </source>
</evidence>
<dbReference type="Gene3D" id="1.10.1040.50">
    <property type="match status" value="1"/>
</dbReference>
<dbReference type="Proteomes" id="UP001368270">
    <property type="component" value="Unassembled WGS sequence"/>
</dbReference>
<dbReference type="InterPro" id="IPR008927">
    <property type="entry name" value="6-PGluconate_DH-like_C_sf"/>
</dbReference>
<dbReference type="Pfam" id="PF02737">
    <property type="entry name" value="3HCDH_N"/>
    <property type="match status" value="1"/>
</dbReference>
<dbReference type="Pfam" id="PF00378">
    <property type="entry name" value="ECH_1"/>
    <property type="match status" value="1"/>
</dbReference>
<protein>
    <submittedName>
        <fullName evidence="16">FAD-dependent oxidoreductase</fullName>
    </submittedName>
</protein>
<dbReference type="CDD" id="cd06558">
    <property type="entry name" value="crotonase-like"/>
    <property type="match status" value="1"/>
</dbReference>
<evidence type="ECO:0000256" key="8">
    <source>
        <dbReference type="ARBA" id="ARBA00023098"/>
    </source>
</evidence>